<evidence type="ECO:0000313" key="2">
    <source>
        <dbReference type="Proteomes" id="UP000708208"/>
    </source>
</evidence>
<protein>
    <submittedName>
        <fullName evidence="1">Uncharacterized protein</fullName>
    </submittedName>
</protein>
<organism evidence="1 2">
    <name type="scientific">Allacma fusca</name>
    <dbReference type="NCBI Taxonomy" id="39272"/>
    <lineage>
        <taxon>Eukaryota</taxon>
        <taxon>Metazoa</taxon>
        <taxon>Ecdysozoa</taxon>
        <taxon>Arthropoda</taxon>
        <taxon>Hexapoda</taxon>
        <taxon>Collembola</taxon>
        <taxon>Symphypleona</taxon>
        <taxon>Sminthuridae</taxon>
        <taxon>Allacma</taxon>
    </lineage>
</organism>
<comment type="caution">
    <text evidence="1">The sequence shown here is derived from an EMBL/GenBank/DDBJ whole genome shotgun (WGS) entry which is preliminary data.</text>
</comment>
<dbReference type="OrthoDB" id="1723750at2759"/>
<proteinExistence type="predicted"/>
<feature type="non-terminal residue" evidence="1">
    <location>
        <position position="1"/>
    </location>
</feature>
<reference evidence="1" key="1">
    <citation type="submission" date="2021-06" db="EMBL/GenBank/DDBJ databases">
        <authorList>
            <person name="Hodson N. C."/>
            <person name="Mongue J. A."/>
            <person name="Jaron S. K."/>
        </authorList>
    </citation>
    <scope>NUCLEOTIDE SEQUENCE</scope>
</reference>
<sequence length="220" mass="24922">MAQGAKKGKQFIQNRTQLFQLLSKTASGSNNSQSTKPCISYYKNFDDYVLIIILINRFTFWAGKIQKWKHVDKMFRFLKDDSPEEGDDGRELSKVETRAAMEIVVQDLHYQLSEKVPVGEQQFMNSSLKYILVAQLLRSEFLKGDERIRGILDSSSDLIPGVYEGGFKMWECTSDLVKYLESNSDVVINDNTKVLDLGCGSGVLGLYALSRGGLVDFQDY</sequence>
<accession>A0A8J2JUJ8</accession>
<dbReference type="AlphaFoldDB" id="A0A8J2JUJ8"/>
<dbReference type="EMBL" id="CAJVCH010138068">
    <property type="protein sequence ID" value="CAG7726627.1"/>
    <property type="molecule type" value="Genomic_DNA"/>
</dbReference>
<keyword evidence="2" id="KW-1185">Reference proteome</keyword>
<gene>
    <name evidence="1" type="ORF">AFUS01_LOCUS15533</name>
</gene>
<evidence type="ECO:0000313" key="1">
    <source>
        <dbReference type="EMBL" id="CAG7726627.1"/>
    </source>
</evidence>
<dbReference type="Proteomes" id="UP000708208">
    <property type="component" value="Unassembled WGS sequence"/>
</dbReference>
<name>A0A8J2JUJ8_9HEXA</name>